<evidence type="ECO:0000256" key="5">
    <source>
        <dbReference type="ARBA" id="ARBA00022833"/>
    </source>
</evidence>
<comment type="pathway">
    <text evidence="1">Protein modification; protein ubiquitination.</text>
</comment>
<sequence>MLKWPFQSKEVDDLVRQFSKFVQAIAHTLQARASALLVQSEDCGKLSCRLCQSLAHEGKTCEEAKLPDLAEDVEEQTRQLTRLLDEAMSEGRFLNCSRCKVGIELSSGCNKIRCTCNHYQWYYCRASLVSIKDEDDIQVAQKEAEDAIKKALANSGGLDARAIQLKDDYAQKRRAANKKAYGHFEDGPATIYRTNCIPTPQLLHCKNQVRRIMMMKSRILDHYQNCVNKNILDDLIKKLMVEQRESWKTLIRDAKLDLTANPFPGDEA</sequence>
<keyword evidence="4" id="KW-0833">Ubl conjugation pathway</keyword>
<dbReference type="Gene3D" id="1.20.120.1750">
    <property type="match status" value="1"/>
</dbReference>
<comment type="caution">
    <text evidence="6">The sequence shown here is derived from an EMBL/GenBank/DDBJ whole genome shotgun (WGS) entry which is preliminary data.</text>
</comment>
<dbReference type="AlphaFoldDB" id="A0AA35QBH5"/>
<keyword evidence="5" id="KW-0862">Zinc</keyword>
<organism evidence="6 7">
    <name type="scientific">Clonostachys chloroleuca</name>
    <dbReference type="NCBI Taxonomy" id="1926264"/>
    <lineage>
        <taxon>Eukaryota</taxon>
        <taxon>Fungi</taxon>
        <taxon>Dikarya</taxon>
        <taxon>Ascomycota</taxon>
        <taxon>Pezizomycotina</taxon>
        <taxon>Sordariomycetes</taxon>
        <taxon>Hypocreomycetidae</taxon>
        <taxon>Hypocreales</taxon>
        <taxon>Bionectriaceae</taxon>
        <taxon>Clonostachys</taxon>
    </lineage>
</organism>
<gene>
    <name evidence="6" type="ORF">CCHLO57077_00002990</name>
</gene>
<evidence type="ECO:0000313" key="7">
    <source>
        <dbReference type="Proteomes" id="UP001160390"/>
    </source>
</evidence>
<dbReference type="GO" id="GO:0008270">
    <property type="term" value="F:zinc ion binding"/>
    <property type="evidence" value="ECO:0007669"/>
    <property type="project" value="UniProtKB-KW"/>
</dbReference>
<dbReference type="SUPFAM" id="SSF57850">
    <property type="entry name" value="RING/U-box"/>
    <property type="match status" value="1"/>
</dbReference>
<protein>
    <submittedName>
        <fullName evidence="6">Uncharacterized protein</fullName>
    </submittedName>
</protein>
<evidence type="ECO:0000313" key="6">
    <source>
        <dbReference type="EMBL" id="CAI6098958.1"/>
    </source>
</evidence>
<accession>A0AA35QBH5</accession>
<evidence type="ECO:0000256" key="4">
    <source>
        <dbReference type="ARBA" id="ARBA00022786"/>
    </source>
</evidence>
<reference evidence="6" key="1">
    <citation type="submission" date="2023-01" db="EMBL/GenBank/DDBJ databases">
        <authorList>
            <person name="Piombo E."/>
        </authorList>
    </citation>
    <scope>NUCLEOTIDE SEQUENCE</scope>
</reference>
<evidence type="ECO:0000256" key="2">
    <source>
        <dbReference type="ARBA" id="ARBA00022723"/>
    </source>
</evidence>
<name>A0AA35QBH5_9HYPO</name>
<evidence type="ECO:0000256" key="1">
    <source>
        <dbReference type="ARBA" id="ARBA00004906"/>
    </source>
</evidence>
<dbReference type="Pfam" id="PF26200">
    <property type="entry name" value="Rcat_RNF216"/>
    <property type="match status" value="1"/>
</dbReference>
<proteinExistence type="predicted"/>
<keyword evidence="3" id="KW-0863">Zinc-finger</keyword>
<dbReference type="Proteomes" id="UP001160390">
    <property type="component" value="Unassembled WGS sequence"/>
</dbReference>
<keyword evidence="2" id="KW-0479">Metal-binding</keyword>
<dbReference type="EMBL" id="CABFNP030001299">
    <property type="protein sequence ID" value="CAI6098958.1"/>
    <property type="molecule type" value="Genomic_DNA"/>
</dbReference>
<keyword evidence="7" id="KW-1185">Reference proteome</keyword>
<evidence type="ECO:0000256" key="3">
    <source>
        <dbReference type="ARBA" id="ARBA00022771"/>
    </source>
</evidence>
<dbReference type="PANTHER" id="PTHR22770">
    <property type="entry name" value="UBIQUITIN CONJUGATING ENZYME 7 INTERACTING PROTEIN-RELATED"/>
    <property type="match status" value="1"/>
</dbReference>
<dbReference type="InterPro" id="IPR051628">
    <property type="entry name" value="LUBAC_E3_Ligases"/>
</dbReference>